<dbReference type="AlphaFoldDB" id="A0A9P0Z0L5"/>
<feature type="compositionally biased region" description="Polar residues" evidence="1">
    <location>
        <begin position="30"/>
        <end position="43"/>
    </location>
</feature>
<name>A0A9P0Z0L5_CUSEU</name>
<evidence type="ECO:0000256" key="1">
    <source>
        <dbReference type="SAM" id="MobiDB-lite"/>
    </source>
</evidence>
<evidence type="ECO:0000313" key="3">
    <source>
        <dbReference type="Proteomes" id="UP001152484"/>
    </source>
</evidence>
<keyword evidence="3" id="KW-1185">Reference proteome</keyword>
<evidence type="ECO:0000313" key="2">
    <source>
        <dbReference type="EMBL" id="CAH9081837.1"/>
    </source>
</evidence>
<gene>
    <name evidence="2" type="ORF">CEURO_LOCUS8013</name>
</gene>
<protein>
    <submittedName>
        <fullName evidence="2">Uncharacterized protein</fullName>
    </submittedName>
</protein>
<organism evidence="2 3">
    <name type="scientific">Cuscuta europaea</name>
    <name type="common">European dodder</name>
    <dbReference type="NCBI Taxonomy" id="41803"/>
    <lineage>
        <taxon>Eukaryota</taxon>
        <taxon>Viridiplantae</taxon>
        <taxon>Streptophyta</taxon>
        <taxon>Embryophyta</taxon>
        <taxon>Tracheophyta</taxon>
        <taxon>Spermatophyta</taxon>
        <taxon>Magnoliopsida</taxon>
        <taxon>eudicotyledons</taxon>
        <taxon>Gunneridae</taxon>
        <taxon>Pentapetalae</taxon>
        <taxon>asterids</taxon>
        <taxon>lamiids</taxon>
        <taxon>Solanales</taxon>
        <taxon>Convolvulaceae</taxon>
        <taxon>Cuscuteae</taxon>
        <taxon>Cuscuta</taxon>
        <taxon>Cuscuta subgen. Cuscuta</taxon>
    </lineage>
</organism>
<dbReference type="OrthoDB" id="10529317at2759"/>
<dbReference type="Proteomes" id="UP001152484">
    <property type="component" value="Unassembled WGS sequence"/>
</dbReference>
<sequence>MMRDADILKIYEEPKADAKRLDEPSDVEKTGSSGNNLAGSTARSKSVDVVDLEKVHYLERF</sequence>
<dbReference type="EMBL" id="CAMAPE010000015">
    <property type="protein sequence ID" value="CAH9081837.1"/>
    <property type="molecule type" value="Genomic_DNA"/>
</dbReference>
<comment type="caution">
    <text evidence="2">The sequence shown here is derived from an EMBL/GenBank/DDBJ whole genome shotgun (WGS) entry which is preliminary data.</text>
</comment>
<proteinExistence type="predicted"/>
<reference evidence="2" key="1">
    <citation type="submission" date="2022-07" db="EMBL/GenBank/DDBJ databases">
        <authorList>
            <person name="Macas J."/>
            <person name="Novak P."/>
            <person name="Neumann P."/>
        </authorList>
    </citation>
    <scope>NUCLEOTIDE SEQUENCE</scope>
</reference>
<feature type="compositionally biased region" description="Basic and acidic residues" evidence="1">
    <location>
        <begin position="14"/>
        <end position="29"/>
    </location>
</feature>
<feature type="region of interest" description="Disordered" evidence="1">
    <location>
        <begin position="14"/>
        <end position="43"/>
    </location>
</feature>
<accession>A0A9P0Z0L5</accession>